<dbReference type="KEGG" id="bxe:Bxe_C0862"/>
<evidence type="ECO:0000313" key="11">
    <source>
        <dbReference type="Proteomes" id="UP000001817"/>
    </source>
</evidence>
<dbReference type="STRING" id="266265.Bxe_C0862"/>
<keyword evidence="5" id="KW-0029">Amino-acid transport</keyword>
<dbReference type="PATRIC" id="fig|266265.5.peg.8627"/>
<keyword evidence="2" id="KW-0813">Transport</keyword>
<comment type="similarity">
    <text evidence="8">Belongs to the binding-protein-dependent transport system permease family. LivHM subfamily.</text>
</comment>
<accession>Q13GP8</accession>
<keyword evidence="4 9" id="KW-0812">Transmembrane</keyword>
<evidence type="ECO:0000256" key="9">
    <source>
        <dbReference type="SAM" id="Phobius"/>
    </source>
</evidence>
<dbReference type="eggNOG" id="COG0559">
    <property type="taxonomic scope" value="Bacteria"/>
</dbReference>
<evidence type="ECO:0000256" key="1">
    <source>
        <dbReference type="ARBA" id="ARBA00004651"/>
    </source>
</evidence>
<comment type="subcellular location">
    <subcellularLocation>
        <location evidence="1">Cell membrane</location>
        <topology evidence="1">Multi-pass membrane protein</topology>
    </subcellularLocation>
</comment>
<dbReference type="InterPro" id="IPR052157">
    <property type="entry name" value="BCAA_transport_permease"/>
</dbReference>
<feature type="transmembrane region" description="Helical" evidence="9">
    <location>
        <begin position="254"/>
        <end position="278"/>
    </location>
</feature>
<dbReference type="RefSeq" id="WP_011493992.1">
    <property type="nucleotide sequence ID" value="NC_007953.1"/>
</dbReference>
<keyword evidence="6 9" id="KW-1133">Transmembrane helix</keyword>
<keyword evidence="11" id="KW-1185">Reference proteome</keyword>
<evidence type="ECO:0000256" key="3">
    <source>
        <dbReference type="ARBA" id="ARBA00022475"/>
    </source>
</evidence>
<dbReference type="CDD" id="cd06582">
    <property type="entry name" value="TM_PBP1_LivH_like"/>
    <property type="match status" value="1"/>
</dbReference>
<dbReference type="GO" id="GO:0022857">
    <property type="term" value="F:transmembrane transporter activity"/>
    <property type="evidence" value="ECO:0007669"/>
    <property type="project" value="InterPro"/>
</dbReference>
<feature type="transmembrane region" description="Helical" evidence="9">
    <location>
        <begin position="222"/>
        <end position="242"/>
    </location>
</feature>
<dbReference type="AlphaFoldDB" id="Q13GP8"/>
<feature type="transmembrane region" description="Helical" evidence="9">
    <location>
        <begin position="12"/>
        <end position="32"/>
    </location>
</feature>
<gene>
    <name evidence="10" type="ORF">Bxe_C0862</name>
</gene>
<feature type="transmembrane region" description="Helical" evidence="9">
    <location>
        <begin position="97"/>
        <end position="116"/>
    </location>
</feature>
<evidence type="ECO:0000313" key="10">
    <source>
        <dbReference type="EMBL" id="ABE36741.1"/>
    </source>
</evidence>
<keyword evidence="3" id="KW-1003">Cell membrane</keyword>
<dbReference type="OrthoDB" id="32289at2"/>
<evidence type="ECO:0000256" key="4">
    <source>
        <dbReference type="ARBA" id="ARBA00022692"/>
    </source>
</evidence>
<dbReference type="InterPro" id="IPR001851">
    <property type="entry name" value="ABC_transp_permease"/>
</dbReference>
<keyword evidence="7 9" id="KW-0472">Membrane</keyword>
<feature type="transmembrane region" description="Helical" evidence="9">
    <location>
        <begin position="63"/>
        <end position="85"/>
    </location>
</feature>
<feature type="transmembrane region" description="Helical" evidence="9">
    <location>
        <begin position="136"/>
        <end position="160"/>
    </location>
</feature>
<organism evidence="10 11">
    <name type="scientific">Paraburkholderia xenovorans (strain LB400)</name>
    <dbReference type="NCBI Taxonomy" id="266265"/>
    <lineage>
        <taxon>Bacteria</taxon>
        <taxon>Pseudomonadati</taxon>
        <taxon>Pseudomonadota</taxon>
        <taxon>Betaproteobacteria</taxon>
        <taxon>Burkholderiales</taxon>
        <taxon>Burkholderiaceae</taxon>
        <taxon>Paraburkholderia</taxon>
    </lineage>
</organism>
<reference evidence="10 11" key="1">
    <citation type="journal article" date="2006" name="Proc. Natl. Acad. Sci. U.S.A.">
        <title>Burkholderia xenovorans LB400 harbors a multi-replicon, 9.73-Mbp genome shaped for versatility.</title>
        <authorList>
            <person name="Chain P.S."/>
            <person name="Denef V.J."/>
            <person name="Konstantinidis K.T."/>
            <person name="Vergez L.M."/>
            <person name="Agullo L."/>
            <person name="Reyes V.L."/>
            <person name="Hauser L."/>
            <person name="Cordova M."/>
            <person name="Gomez L."/>
            <person name="Gonzalez M."/>
            <person name="Land M."/>
            <person name="Lao V."/>
            <person name="Larimer F."/>
            <person name="LiPuma J.J."/>
            <person name="Mahenthiralingam E."/>
            <person name="Malfatti S.A."/>
            <person name="Marx C.J."/>
            <person name="Parnell J.J."/>
            <person name="Ramette A."/>
            <person name="Richardson P."/>
            <person name="Seeger M."/>
            <person name="Smith D."/>
            <person name="Spilker T."/>
            <person name="Sul W.J."/>
            <person name="Tsoi T.V."/>
            <person name="Ulrich L.E."/>
            <person name="Zhulin I.B."/>
            <person name="Tiedje J.M."/>
        </authorList>
    </citation>
    <scope>NUCLEOTIDE SEQUENCE [LARGE SCALE GENOMIC DNA]</scope>
    <source>
        <strain evidence="10 11">LB400</strain>
    </source>
</reference>
<dbReference type="PANTHER" id="PTHR11795:SF445">
    <property type="entry name" value="AMINO ACID ABC TRANSPORTER PERMEASE PROTEIN"/>
    <property type="match status" value="1"/>
</dbReference>
<dbReference type="EMBL" id="CP000272">
    <property type="protein sequence ID" value="ABE36741.1"/>
    <property type="molecule type" value="Genomic_DNA"/>
</dbReference>
<feature type="transmembrane region" description="Helical" evidence="9">
    <location>
        <begin position="189"/>
        <end position="210"/>
    </location>
</feature>
<sequence>MYIVIAQAVIDGLLNAGIFGLAAVGLTLLFGVMRVVNFAHGDLLMVGMYATYVLYSAGHIHPYLSAVIVVPALALLGVAMYRFLLRPLSGAPEHAQLLVTLGLSMVLQNVVLSLFGADFRSINVPVSNEAFELGAIVLPAARLYGFVVGMGACIALYLFLRYTDFGVITRAAVQDRTAAALAGIDVERVLVISTAIAVGLLGLAAAWLVPMVYLSSEVGHTYLLPSFIIVILGGMGSVRGAILGSIVYGLSQSLGAVLVPGSLGILVPLITFVALLLVRPSGLFRGTV</sequence>
<evidence type="ECO:0000256" key="7">
    <source>
        <dbReference type="ARBA" id="ARBA00023136"/>
    </source>
</evidence>
<evidence type="ECO:0000256" key="6">
    <source>
        <dbReference type="ARBA" id="ARBA00022989"/>
    </source>
</evidence>
<proteinExistence type="inferred from homology"/>
<name>Q13GP8_PARXL</name>
<dbReference type="Pfam" id="PF02653">
    <property type="entry name" value="BPD_transp_2"/>
    <property type="match status" value="1"/>
</dbReference>
<dbReference type="GO" id="GO:0006865">
    <property type="term" value="P:amino acid transport"/>
    <property type="evidence" value="ECO:0007669"/>
    <property type="project" value="UniProtKB-KW"/>
</dbReference>
<dbReference type="PANTHER" id="PTHR11795">
    <property type="entry name" value="BRANCHED-CHAIN AMINO ACID TRANSPORT SYSTEM PERMEASE PROTEIN LIVH"/>
    <property type="match status" value="1"/>
</dbReference>
<evidence type="ECO:0000256" key="2">
    <source>
        <dbReference type="ARBA" id="ARBA00022448"/>
    </source>
</evidence>
<evidence type="ECO:0000256" key="5">
    <source>
        <dbReference type="ARBA" id="ARBA00022970"/>
    </source>
</evidence>
<dbReference type="Proteomes" id="UP000001817">
    <property type="component" value="Chromosome 3"/>
</dbReference>
<evidence type="ECO:0000256" key="8">
    <source>
        <dbReference type="ARBA" id="ARBA00037998"/>
    </source>
</evidence>
<dbReference type="GO" id="GO:0005886">
    <property type="term" value="C:plasma membrane"/>
    <property type="evidence" value="ECO:0007669"/>
    <property type="project" value="UniProtKB-SubCell"/>
</dbReference>
<dbReference type="KEGG" id="bxb:DR64_7584"/>
<protein>
    <submittedName>
        <fullName evidence="10">Amino acid/amide ABC transporter membrane protein 1, HAAT family</fullName>
    </submittedName>
</protein>